<dbReference type="CDD" id="cd00657">
    <property type="entry name" value="Ferritin_like"/>
    <property type="match status" value="1"/>
</dbReference>
<dbReference type="RefSeq" id="WP_193670477.1">
    <property type="nucleotide sequence ID" value="NZ_JACDTV010000014.1"/>
</dbReference>
<feature type="domain" description="DUF4439" evidence="1">
    <location>
        <begin position="6"/>
        <end position="138"/>
    </location>
</feature>
<reference evidence="2 3" key="1">
    <citation type="submission" date="2021-01" db="EMBL/GenBank/DDBJ databases">
        <title>Sequencing the genomes of 1000 actinobacteria strains.</title>
        <authorList>
            <person name="Klenk H.-P."/>
        </authorList>
    </citation>
    <scope>NUCLEOTIDE SEQUENCE [LARGE SCALE GENOMIC DNA]</scope>
    <source>
        <strain evidence="2 3">DSM 18239</strain>
    </source>
</reference>
<keyword evidence="3" id="KW-1185">Reference proteome</keyword>
<evidence type="ECO:0000313" key="3">
    <source>
        <dbReference type="Proteomes" id="UP000732378"/>
    </source>
</evidence>
<name>A0ABS2M6M4_9ACTN</name>
<dbReference type="InterPro" id="IPR012347">
    <property type="entry name" value="Ferritin-like"/>
</dbReference>
<dbReference type="InterPro" id="IPR009078">
    <property type="entry name" value="Ferritin-like_SF"/>
</dbReference>
<dbReference type="EMBL" id="JAFBBZ010000001">
    <property type="protein sequence ID" value="MBM7506842.1"/>
    <property type="molecule type" value="Genomic_DNA"/>
</dbReference>
<dbReference type="Gene3D" id="1.20.1260.10">
    <property type="match status" value="1"/>
</dbReference>
<dbReference type="Pfam" id="PF14530">
    <property type="entry name" value="DUF4439"/>
    <property type="match status" value="1"/>
</dbReference>
<proteinExistence type="predicted"/>
<sequence>MGTVEALQEALAAEHAAIHVYGTLGAATSLSATPELYERVSLAWAGHRGRRDALEVELRGLGEEPVGTRAAYDAPGPYGTPEQISATAALLEQRCASTYAALVAATSGARRRAAVAVLTETAVAVLGFGGAAEPLPGLGQPR</sequence>
<organism evidence="2 3">
    <name type="scientific">Nocardioides salarius</name>
    <dbReference type="NCBI Taxonomy" id="374513"/>
    <lineage>
        <taxon>Bacteria</taxon>
        <taxon>Bacillati</taxon>
        <taxon>Actinomycetota</taxon>
        <taxon>Actinomycetes</taxon>
        <taxon>Propionibacteriales</taxon>
        <taxon>Nocardioidaceae</taxon>
        <taxon>Nocardioides</taxon>
    </lineage>
</organism>
<dbReference type="Proteomes" id="UP000732378">
    <property type="component" value="Unassembled WGS sequence"/>
</dbReference>
<dbReference type="InterPro" id="IPR029447">
    <property type="entry name" value="DUF4439"/>
</dbReference>
<evidence type="ECO:0000259" key="1">
    <source>
        <dbReference type="Pfam" id="PF14530"/>
    </source>
</evidence>
<accession>A0ABS2M6M4</accession>
<protein>
    <submittedName>
        <fullName evidence="2">Rubrerythrin</fullName>
    </submittedName>
</protein>
<evidence type="ECO:0000313" key="2">
    <source>
        <dbReference type="EMBL" id="MBM7506842.1"/>
    </source>
</evidence>
<dbReference type="SUPFAM" id="SSF47240">
    <property type="entry name" value="Ferritin-like"/>
    <property type="match status" value="1"/>
</dbReference>
<comment type="caution">
    <text evidence="2">The sequence shown here is derived from an EMBL/GenBank/DDBJ whole genome shotgun (WGS) entry which is preliminary data.</text>
</comment>
<gene>
    <name evidence="2" type="ORF">JOE61_000656</name>
</gene>